<organism evidence="1 2">
    <name type="scientific">Paraburkholderia ferrariae</name>
    <dbReference type="NCBI Taxonomy" id="386056"/>
    <lineage>
        <taxon>Bacteria</taxon>
        <taxon>Pseudomonadati</taxon>
        <taxon>Pseudomonadota</taxon>
        <taxon>Betaproteobacteria</taxon>
        <taxon>Burkholderiales</taxon>
        <taxon>Burkholderiaceae</taxon>
        <taxon>Paraburkholderia</taxon>
    </lineage>
</organism>
<proteinExistence type="predicted"/>
<protein>
    <submittedName>
        <fullName evidence="1">Uncharacterized protein</fullName>
    </submittedName>
</protein>
<sequence>MPNLVETVAPSIGALLDPTLRTGLEAMLCAAAAWLGRESEAA</sequence>
<accession>A0ABU9RRC0</accession>
<name>A0ABU9RRC0_9BURK</name>
<gene>
    <name evidence="1" type="ORF">VSR73_16265</name>
</gene>
<keyword evidence="2" id="KW-1185">Reference proteome</keyword>
<evidence type="ECO:0000313" key="1">
    <source>
        <dbReference type="EMBL" id="MEM5422614.1"/>
    </source>
</evidence>
<dbReference type="Proteomes" id="UP001489897">
    <property type="component" value="Unassembled WGS sequence"/>
</dbReference>
<evidence type="ECO:0000313" key="2">
    <source>
        <dbReference type="Proteomes" id="UP001489897"/>
    </source>
</evidence>
<dbReference type="RefSeq" id="WP_342947516.1">
    <property type="nucleotide sequence ID" value="NZ_JAYMRV010000004.1"/>
</dbReference>
<comment type="caution">
    <text evidence="1">The sequence shown here is derived from an EMBL/GenBank/DDBJ whole genome shotgun (WGS) entry which is preliminary data.</text>
</comment>
<dbReference type="EMBL" id="JAYMRV010000004">
    <property type="protein sequence ID" value="MEM5422614.1"/>
    <property type="molecule type" value="Genomic_DNA"/>
</dbReference>
<reference evidence="1 2" key="1">
    <citation type="submission" date="2024-01" db="EMBL/GenBank/DDBJ databases">
        <title>The diversity of rhizobia nodulating Mimosa spp. in eleven states of Brazil covering several biomes is determined by host plant, location, and edaphic factors.</title>
        <authorList>
            <person name="Rouws L."/>
            <person name="Barauna A."/>
            <person name="Beukes C."/>
            <person name="De Faria S.M."/>
            <person name="Gross E."/>
            <person name="Dos Reis Junior F.B."/>
            <person name="Simon M."/>
            <person name="Maluk M."/>
            <person name="Odee D.W."/>
            <person name="Kenicer G."/>
            <person name="Young J.P.W."/>
            <person name="Reis V.M."/>
            <person name="Zilli J."/>
            <person name="James E.K."/>
        </authorList>
    </citation>
    <scope>NUCLEOTIDE SEQUENCE [LARGE SCALE GENOMIC DNA]</scope>
    <source>
        <strain evidence="1 2">JPY167</strain>
    </source>
</reference>